<evidence type="ECO:0000259" key="20">
    <source>
        <dbReference type="Pfam" id="PF00912"/>
    </source>
</evidence>
<evidence type="ECO:0000256" key="7">
    <source>
        <dbReference type="ARBA" id="ARBA00022679"/>
    </source>
</evidence>
<feature type="domain" description="Glycosyl transferase family 51" evidence="20">
    <location>
        <begin position="92"/>
        <end position="266"/>
    </location>
</feature>
<evidence type="ECO:0000256" key="5">
    <source>
        <dbReference type="ARBA" id="ARBA00022670"/>
    </source>
</evidence>
<dbReference type="InterPro" id="IPR036950">
    <property type="entry name" value="PBP_transglycosylase"/>
</dbReference>
<keyword evidence="5" id="KW-0645">Protease</keyword>
<dbReference type="NCBIfam" id="TIGR02074">
    <property type="entry name" value="PBP_1a_fam"/>
    <property type="match status" value="1"/>
</dbReference>
<comment type="similarity">
    <text evidence="2">In the N-terminal section; belongs to the glycosyltransferase 51 family.</text>
</comment>
<dbReference type="AlphaFoldDB" id="A0A0R2KZ52"/>
<dbReference type="GO" id="GO:0008955">
    <property type="term" value="F:peptidoglycan glycosyltransferase activity"/>
    <property type="evidence" value="ECO:0007669"/>
    <property type="project" value="UniProtKB-EC"/>
</dbReference>
<dbReference type="GO" id="GO:0009002">
    <property type="term" value="F:serine-type D-Ala-D-Ala carboxypeptidase activity"/>
    <property type="evidence" value="ECO:0007669"/>
    <property type="project" value="UniProtKB-EC"/>
</dbReference>
<evidence type="ECO:0000256" key="6">
    <source>
        <dbReference type="ARBA" id="ARBA00022676"/>
    </source>
</evidence>
<dbReference type="GO" id="GO:0006508">
    <property type="term" value="P:proteolysis"/>
    <property type="evidence" value="ECO:0007669"/>
    <property type="project" value="UniProtKB-KW"/>
</dbReference>
<evidence type="ECO:0000256" key="10">
    <source>
        <dbReference type="ARBA" id="ARBA00022960"/>
    </source>
</evidence>
<evidence type="ECO:0000256" key="18">
    <source>
        <dbReference type="SAM" id="Phobius"/>
    </source>
</evidence>
<sequence length="718" mass="78763">MNMKKIWSTIKAFMRRIGELLKPIWSRVHPFIHKYWHRYQLTRWIIVAFLALVFFSSAILTYQAKTANVKDLKAALSQPTMVYDKNNEKAGSLYSQKGTWANLDKISPNVQNAVIATEDRNFYKEYGFSIKGIGRAFVMYGMNKLLGRNYISGGGSTLTQQLVKNAFLSQQQTFTRKAKELFLSIEVENVYTKKDILAMYLNNAYFGNGVWGVQDASERYFGVNASELTVPQAATLAGMLTNPSGYNPIDHPKNSIARRNVVLNLMAETGKISKSEAQSYAQTSMATSNNYDSTDGYKYPYYFDAVIDEAISKYGLTESDIMNRGYKIYTYLDQDSQEGMQETFNNSANFPTDATDGTKVQAASVAVNAKNGGVEAIVGGRGNHVFRGYNRATQIKRQPGSTLKPIAVYAPALSSGYSYTSVLEDKLQSYGTNKYKPENYNDEYSGKIAMYQALEQSKNAPAVWLLNKIGVDKGYDYAKKFGLNPGKDDKNLAMALGGLTNGVSPIQLASAYTAFANDGKMSKTGFIRKIVDASGNTIVNSSTESKRVISKKVSKEMTSMMLGVYGDSSGTGYGAEPSGYTIAGKTGSTEADTGSSSSDATRDKWMVGYTKDVVVATWEGFDDTNKSHHLENITGVGMNSMFKNELSTILPNTKGTAFDVKSASTMANSNGSNITSNIWDNIEDGTSSITDSISKGASGVKEKFGEFFSNAKKFVTGQ</sequence>
<name>A0A0R2KZ52_9LACO</name>
<evidence type="ECO:0000256" key="12">
    <source>
        <dbReference type="ARBA" id="ARBA00022989"/>
    </source>
</evidence>
<dbReference type="GO" id="GO:0009252">
    <property type="term" value="P:peptidoglycan biosynthetic process"/>
    <property type="evidence" value="ECO:0007669"/>
    <property type="project" value="UniProtKB-KW"/>
</dbReference>
<dbReference type="Gene3D" id="3.40.710.10">
    <property type="entry name" value="DD-peptidase/beta-lactamase superfamily"/>
    <property type="match status" value="1"/>
</dbReference>
<dbReference type="PANTHER" id="PTHR32282:SF32">
    <property type="entry name" value="PENICILLIN-BINDING PROTEIN 2A"/>
    <property type="match status" value="1"/>
</dbReference>
<feature type="domain" description="Penicillin-binding protein transpeptidase" evidence="19">
    <location>
        <begin position="364"/>
        <end position="612"/>
    </location>
</feature>
<accession>A0A0R2KZ52</accession>
<keyword evidence="22" id="KW-1185">Reference proteome</keyword>
<dbReference type="Pfam" id="PF00905">
    <property type="entry name" value="Transpeptidase"/>
    <property type="match status" value="1"/>
</dbReference>
<dbReference type="STRING" id="331679.IV81_GL001262"/>
<keyword evidence="8 18" id="KW-0812">Transmembrane</keyword>
<evidence type="ECO:0000256" key="13">
    <source>
        <dbReference type="ARBA" id="ARBA00023136"/>
    </source>
</evidence>
<dbReference type="EMBL" id="JQBX01000004">
    <property type="protein sequence ID" value="KRN94625.1"/>
    <property type="molecule type" value="Genomic_DNA"/>
</dbReference>
<dbReference type="PANTHER" id="PTHR32282">
    <property type="entry name" value="BINDING PROTEIN TRANSPEPTIDASE, PUTATIVE-RELATED"/>
    <property type="match status" value="1"/>
</dbReference>
<keyword evidence="7" id="KW-0808">Transferase</keyword>
<comment type="similarity">
    <text evidence="1">In the C-terminal section; belongs to the transpeptidase family.</text>
</comment>
<keyword evidence="15" id="KW-0961">Cell wall biogenesis/degradation</keyword>
<dbReference type="Gene3D" id="1.10.3810.10">
    <property type="entry name" value="Biosynthetic peptidoglycan transglycosylase-like"/>
    <property type="match status" value="1"/>
</dbReference>
<evidence type="ECO:0000256" key="16">
    <source>
        <dbReference type="ARBA" id="ARBA00034000"/>
    </source>
</evidence>
<protein>
    <submittedName>
        <fullName evidence="21">Membrane carboxypeptidase (Penicillin-binding protein)</fullName>
    </submittedName>
</protein>
<organism evidence="21 22">
    <name type="scientific">Pediococcus stilesii</name>
    <dbReference type="NCBI Taxonomy" id="331679"/>
    <lineage>
        <taxon>Bacteria</taxon>
        <taxon>Bacillati</taxon>
        <taxon>Bacillota</taxon>
        <taxon>Bacilli</taxon>
        <taxon>Lactobacillales</taxon>
        <taxon>Lactobacillaceae</taxon>
        <taxon>Pediococcus</taxon>
    </lineage>
</organism>
<keyword evidence="6" id="KW-0328">Glycosyltransferase</keyword>
<comment type="catalytic activity">
    <reaction evidence="17">
        <text>[GlcNAc-(1-&gt;4)-Mur2Ac(oyl-L-Ala-gamma-D-Glu-L-Lys-D-Ala-D-Ala)](n)-di-trans,octa-cis-undecaprenyl diphosphate + beta-D-GlcNAc-(1-&gt;4)-Mur2Ac(oyl-L-Ala-gamma-D-Glu-L-Lys-D-Ala-D-Ala)-di-trans,octa-cis-undecaprenyl diphosphate = [GlcNAc-(1-&gt;4)-Mur2Ac(oyl-L-Ala-gamma-D-Glu-L-Lys-D-Ala-D-Ala)](n+1)-di-trans,octa-cis-undecaprenyl diphosphate + di-trans,octa-cis-undecaprenyl diphosphate + H(+)</text>
        <dbReference type="Rhea" id="RHEA:23708"/>
        <dbReference type="Rhea" id="RHEA-COMP:9602"/>
        <dbReference type="Rhea" id="RHEA-COMP:9603"/>
        <dbReference type="ChEBI" id="CHEBI:15378"/>
        <dbReference type="ChEBI" id="CHEBI:58405"/>
        <dbReference type="ChEBI" id="CHEBI:60033"/>
        <dbReference type="ChEBI" id="CHEBI:78435"/>
        <dbReference type="EC" id="2.4.99.28"/>
    </reaction>
</comment>
<dbReference type="Pfam" id="PF00912">
    <property type="entry name" value="Transgly"/>
    <property type="match status" value="1"/>
</dbReference>
<dbReference type="InterPro" id="IPR012338">
    <property type="entry name" value="Beta-lactam/transpept-like"/>
</dbReference>
<keyword evidence="3" id="KW-1003">Cell membrane</keyword>
<evidence type="ECO:0000256" key="4">
    <source>
        <dbReference type="ARBA" id="ARBA00022645"/>
    </source>
</evidence>
<evidence type="ECO:0000256" key="1">
    <source>
        <dbReference type="ARBA" id="ARBA00007090"/>
    </source>
</evidence>
<dbReference type="InterPro" id="IPR001460">
    <property type="entry name" value="PCN-bd_Tpept"/>
</dbReference>
<keyword evidence="14" id="KW-0511">Multifunctional enzyme</keyword>
<evidence type="ECO:0000256" key="8">
    <source>
        <dbReference type="ARBA" id="ARBA00022692"/>
    </source>
</evidence>
<evidence type="ECO:0000256" key="2">
    <source>
        <dbReference type="ARBA" id="ARBA00007739"/>
    </source>
</evidence>
<evidence type="ECO:0000259" key="19">
    <source>
        <dbReference type="Pfam" id="PF00905"/>
    </source>
</evidence>
<dbReference type="InterPro" id="IPR023346">
    <property type="entry name" value="Lysozyme-like_dom_sf"/>
</dbReference>
<evidence type="ECO:0000256" key="9">
    <source>
        <dbReference type="ARBA" id="ARBA00022801"/>
    </source>
</evidence>
<evidence type="ECO:0000256" key="3">
    <source>
        <dbReference type="ARBA" id="ARBA00022475"/>
    </source>
</evidence>
<dbReference type="SUPFAM" id="SSF53955">
    <property type="entry name" value="Lysozyme-like"/>
    <property type="match status" value="1"/>
</dbReference>
<dbReference type="GO" id="GO:0008658">
    <property type="term" value="F:penicillin binding"/>
    <property type="evidence" value="ECO:0007669"/>
    <property type="project" value="InterPro"/>
</dbReference>
<feature type="transmembrane region" description="Helical" evidence="18">
    <location>
        <begin position="41"/>
        <end position="62"/>
    </location>
</feature>
<keyword evidence="13 18" id="KW-0472">Membrane</keyword>
<comment type="caution">
    <text evidence="21">The sequence shown here is derived from an EMBL/GenBank/DDBJ whole genome shotgun (WGS) entry which is preliminary data.</text>
</comment>
<dbReference type="PATRIC" id="fig|331679.3.peg.1289"/>
<evidence type="ECO:0000256" key="15">
    <source>
        <dbReference type="ARBA" id="ARBA00023316"/>
    </source>
</evidence>
<dbReference type="FunFam" id="1.10.3810.10:FF:000001">
    <property type="entry name" value="Penicillin-binding protein 1A"/>
    <property type="match status" value="1"/>
</dbReference>
<keyword evidence="11" id="KW-0573">Peptidoglycan synthesis</keyword>
<evidence type="ECO:0000313" key="21">
    <source>
        <dbReference type="EMBL" id="KRN94625.1"/>
    </source>
</evidence>
<proteinExistence type="inferred from homology"/>
<dbReference type="Proteomes" id="UP000051859">
    <property type="component" value="Unassembled WGS sequence"/>
</dbReference>
<evidence type="ECO:0000256" key="14">
    <source>
        <dbReference type="ARBA" id="ARBA00023268"/>
    </source>
</evidence>
<dbReference type="SUPFAM" id="SSF56601">
    <property type="entry name" value="beta-lactamase/transpeptidase-like"/>
    <property type="match status" value="1"/>
</dbReference>
<keyword evidence="10" id="KW-0133">Cell shape</keyword>
<comment type="catalytic activity">
    <reaction evidence="16">
        <text>Preferential cleavage: (Ac)2-L-Lys-D-Ala-|-D-Ala. Also transpeptidation of peptidyl-alanyl moieties that are N-acyl substituents of D-alanine.</text>
        <dbReference type="EC" id="3.4.16.4"/>
    </reaction>
</comment>
<dbReference type="InterPro" id="IPR001264">
    <property type="entry name" value="Glyco_trans_51"/>
</dbReference>
<keyword evidence="9" id="KW-0378">Hydrolase</keyword>
<dbReference type="Gene3D" id="6.20.370.110">
    <property type="match status" value="1"/>
</dbReference>
<evidence type="ECO:0000256" key="11">
    <source>
        <dbReference type="ARBA" id="ARBA00022984"/>
    </source>
</evidence>
<keyword evidence="12 18" id="KW-1133">Transmembrane helix</keyword>
<dbReference type="GO" id="GO:0030288">
    <property type="term" value="C:outer membrane-bounded periplasmic space"/>
    <property type="evidence" value="ECO:0007669"/>
    <property type="project" value="TreeGrafter"/>
</dbReference>
<reference evidence="21 22" key="1">
    <citation type="journal article" date="2015" name="Genome Announc.">
        <title>Expanding the biotechnology potential of lactobacilli through comparative genomics of 213 strains and associated genera.</title>
        <authorList>
            <person name="Sun Z."/>
            <person name="Harris H.M."/>
            <person name="McCann A."/>
            <person name="Guo C."/>
            <person name="Argimon S."/>
            <person name="Zhang W."/>
            <person name="Yang X."/>
            <person name="Jeffery I.B."/>
            <person name="Cooney J.C."/>
            <person name="Kagawa T.F."/>
            <person name="Liu W."/>
            <person name="Song Y."/>
            <person name="Salvetti E."/>
            <person name="Wrobel A."/>
            <person name="Rasinkangas P."/>
            <person name="Parkhill J."/>
            <person name="Rea M.C."/>
            <person name="O'Sullivan O."/>
            <person name="Ritari J."/>
            <person name="Douillard F.P."/>
            <person name="Paul Ross R."/>
            <person name="Yang R."/>
            <person name="Briner A.E."/>
            <person name="Felis G.E."/>
            <person name="de Vos W.M."/>
            <person name="Barrangou R."/>
            <person name="Klaenhammer T.R."/>
            <person name="Caufield P.W."/>
            <person name="Cui Y."/>
            <person name="Zhang H."/>
            <person name="O'Toole P.W."/>
        </authorList>
    </citation>
    <scope>NUCLEOTIDE SEQUENCE [LARGE SCALE GENOMIC DNA]</scope>
    <source>
        <strain evidence="21 22">DSM 18001</strain>
    </source>
</reference>
<dbReference type="GO" id="GO:0071555">
    <property type="term" value="P:cell wall organization"/>
    <property type="evidence" value="ECO:0007669"/>
    <property type="project" value="UniProtKB-KW"/>
</dbReference>
<gene>
    <name evidence="21" type="ORF">IV81_GL001262</name>
</gene>
<dbReference type="InterPro" id="IPR050396">
    <property type="entry name" value="Glycosyltr_51/Transpeptidase"/>
</dbReference>
<evidence type="ECO:0000313" key="22">
    <source>
        <dbReference type="Proteomes" id="UP000051859"/>
    </source>
</evidence>
<evidence type="ECO:0000256" key="17">
    <source>
        <dbReference type="ARBA" id="ARBA00049902"/>
    </source>
</evidence>
<keyword evidence="4 21" id="KW-0121">Carboxypeptidase</keyword>
<dbReference type="GO" id="GO:0008360">
    <property type="term" value="P:regulation of cell shape"/>
    <property type="evidence" value="ECO:0007669"/>
    <property type="project" value="UniProtKB-KW"/>
</dbReference>